<dbReference type="InterPro" id="IPR022409">
    <property type="entry name" value="PKD/Chitinase_dom"/>
</dbReference>
<organism evidence="6 7">
    <name type="scientific">Porphyromonas catoniae ATCC 51270</name>
    <dbReference type="NCBI Taxonomy" id="887901"/>
    <lineage>
        <taxon>Bacteria</taxon>
        <taxon>Pseudomonadati</taxon>
        <taxon>Bacteroidota</taxon>
        <taxon>Bacteroidia</taxon>
        <taxon>Bacteroidales</taxon>
        <taxon>Porphyromonadaceae</taxon>
        <taxon>Porphyromonas</taxon>
    </lineage>
</organism>
<feature type="domain" description="PKD/Chitinase" evidence="5">
    <location>
        <begin position="29"/>
        <end position="110"/>
    </location>
</feature>
<accession>Z4WVD1</accession>
<comment type="similarity">
    <text evidence="1">Belongs to the peptidase C25 family.</text>
</comment>
<dbReference type="GO" id="GO:0006508">
    <property type="term" value="P:proteolysis"/>
    <property type="evidence" value="ECO:0007669"/>
    <property type="project" value="UniProtKB-KW"/>
</dbReference>
<keyword evidence="3" id="KW-0788">Thiol protease</keyword>
<reference evidence="6 7" key="1">
    <citation type="submission" date="2014-01" db="EMBL/GenBank/DDBJ databases">
        <authorList>
            <person name="Durkin A.S."/>
            <person name="McCorrison J."/>
            <person name="Torralba M."/>
            <person name="Gillis M."/>
            <person name="Haft D.H."/>
            <person name="Methe B."/>
            <person name="Sutton G."/>
            <person name="Nelson K.E."/>
        </authorList>
    </citation>
    <scope>NUCLEOTIDE SEQUENCE [LARGE SCALE GENOMIC DNA]</scope>
    <source>
        <strain evidence="6 7">ATCC 51270</strain>
    </source>
</reference>
<dbReference type="PROSITE" id="PS51257">
    <property type="entry name" value="PROKAR_LIPOPROTEIN"/>
    <property type="match status" value="1"/>
</dbReference>
<dbReference type="EMBL" id="JDFF01000023">
    <property type="protein sequence ID" value="EWC91730.1"/>
    <property type="molecule type" value="Genomic_DNA"/>
</dbReference>
<dbReference type="CDD" id="cd00146">
    <property type="entry name" value="PKD"/>
    <property type="match status" value="1"/>
</dbReference>
<name>Z4WVD1_9PORP</name>
<evidence type="ECO:0000259" key="5">
    <source>
        <dbReference type="SMART" id="SM00089"/>
    </source>
</evidence>
<evidence type="ECO:0000256" key="3">
    <source>
        <dbReference type="ARBA" id="ARBA00022807"/>
    </source>
</evidence>
<proteinExistence type="inferred from homology"/>
<evidence type="ECO:0000313" key="7">
    <source>
        <dbReference type="Proteomes" id="UP000023482"/>
    </source>
</evidence>
<keyword evidence="2" id="KW-0645">Protease</keyword>
<evidence type="ECO:0000256" key="2">
    <source>
        <dbReference type="ARBA" id="ARBA00022670"/>
    </source>
</evidence>
<dbReference type="Proteomes" id="UP000023482">
    <property type="component" value="Unassembled WGS sequence"/>
</dbReference>
<evidence type="ECO:0000256" key="1">
    <source>
        <dbReference type="ARBA" id="ARBA00006067"/>
    </source>
</evidence>
<dbReference type="SUPFAM" id="SSF49299">
    <property type="entry name" value="PKD domain"/>
    <property type="match status" value="1"/>
</dbReference>
<dbReference type="GO" id="GO:0008234">
    <property type="term" value="F:cysteine-type peptidase activity"/>
    <property type="evidence" value="ECO:0007669"/>
    <property type="project" value="UniProtKB-KW"/>
</dbReference>
<protein>
    <submittedName>
        <fullName evidence="6">Putative lipoprotein</fullName>
    </submittedName>
</protein>
<evidence type="ECO:0000313" key="6">
    <source>
        <dbReference type="EMBL" id="EWC91730.1"/>
    </source>
</evidence>
<sequence>MHIPYRLIAVLLVIALLSSCLREESIPIASAFSIEVAEDKTTPVQVQLKNESYGADEYEWTFEGGSPASSREKRPGTVTFTEPGEHKIRLRVRNAVEEKVSEQTLRVDSALSLNFDYQIAINDIAPAVVTLRNWSKGGSRYEWSFEGGEPSSSAAQYPSAITFKDGGEHKIHLRVFNGSRYEELSKTFILQAPMRADFSYTPIAVDQDWEAPLTLSTQNLTTGGLTYRWLCEGATIEHPEAEATSVRFERAGNYKLILLARNGKEEQRMEKLLTIKPNRGIIEQVNLKLGINEAKNTVGCFYSAYAGGVVTSKRIAEEQLGSKIDLGFFALNSSFSYCYFFAPNQAVSSSFPHIPGAQGASFVHYPSDYGSMITDADFESFKQAKDFNRIRQWSEPRPRHFDKGSLPHFVLFRTADGRRGVIRVKRYVHAGAASYILADIKIEKRPNE</sequence>
<dbReference type="SMART" id="SM00089">
    <property type="entry name" value="PKD"/>
    <property type="match status" value="1"/>
</dbReference>
<keyword evidence="3" id="KW-0378">Hydrolase</keyword>
<dbReference type="InterPro" id="IPR000601">
    <property type="entry name" value="PKD_dom"/>
</dbReference>
<dbReference type="InterPro" id="IPR013783">
    <property type="entry name" value="Ig-like_fold"/>
</dbReference>
<keyword evidence="4" id="KW-0843">Virulence</keyword>
<dbReference type="Gene3D" id="2.60.40.10">
    <property type="entry name" value="Immunoglobulins"/>
    <property type="match status" value="1"/>
</dbReference>
<keyword evidence="7" id="KW-1185">Reference proteome</keyword>
<dbReference type="Pfam" id="PF00801">
    <property type="entry name" value="PKD"/>
    <property type="match status" value="1"/>
</dbReference>
<gene>
    <name evidence="6" type="ORF">HMPREF0636_1215</name>
</gene>
<keyword evidence="6" id="KW-0449">Lipoprotein</keyword>
<dbReference type="PATRIC" id="fig|887901.3.peg.1313"/>
<dbReference type="AlphaFoldDB" id="Z4WVD1"/>
<evidence type="ECO:0000256" key="4">
    <source>
        <dbReference type="ARBA" id="ARBA00023026"/>
    </source>
</evidence>
<dbReference type="InterPro" id="IPR035986">
    <property type="entry name" value="PKD_dom_sf"/>
</dbReference>
<comment type="caution">
    <text evidence="6">The sequence shown here is derived from an EMBL/GenBank/DDBJ whole genome shotgun (WGS) entry which is preliminary data.</text>
</comment>